<accession>A0A1G9XU44</accession>
<evidence type="ECO:0000313" key="11">
    <source>
        <dbReference type="Proteomes" id="UP000198901"/>
    </source>
</evidence>
<reference evidence="10 11" key="1">
    <citation type="submission" date="2016-10" db="EMBL/GenBank/DDBJ databases">
        <authorList>
            <person name="de Groot N.N."/>
        </authorList>
    </citation>
    <scope>NUCLEOTIDE SEQUENCE [LARGE SCALE GENOMIC DNA]</scope>
    <source>
        <strain evidence="10 11">DSM 21668</strain>
    </source>
</reference>
<feature type="domain" description="CBS" evidence="9">
    <location>
        <begin position="285"/>
        <end position="342"/>
    </location>
</feature>
<keyword evidence="2 8" id="KW-0812">Transmembrane</keyword>
<keyword evidence="5 7" id="KW-0129">CBS domain</keyword>
<dbReference type="GO" id="GO:0050660">
    <property type="term" value="F:flavin adenine dinucleotide binding"/>
    <property type="evidence" value="ECO:0007669"/>
    <property type="project" value="InterPro"/>
</dbReference>
<dbReference type="Gene3D" id="3.30.465.10">
    <property type="match status" value="1"/>
</dbReference>
<feature type="transmembrane region" description="Helical" evidence="8">
    <location>
        <begin position="6"/>
        <end position="29"/>
    </location>
</feature>
<evidence type="ECO:0000256" key="1">
    <source>
        <dbReference type="ARBA" id="ARBA00004141"/>
    </source>
</evidence>
<comment type="subcellular location">
    <subcellularLocation>
        <location evidence="1">Membrane</location>
        <topology evidence="1">Multi-pass membrane protein</topology>
    </subcellularLocation>
</comment>
<gene>
    <name evidence="10" type="ORF">SAMN04488090_4756</name>
</gene>
<feature type="transmembrane region" description="Helical" evidence="8">
    <location>
        <begin position="103"/>
        <end position="121"/>
    </location>
</feature>
<dbReference type="EMBL" id="FNGS01000011">
    <property type="protein sequence ID" value="SDN00327.1"/>
    <property type="molecule type" value="Genomic_DNA"/>
</dbReference>
<dbReference type="CDD" id="cd04590">
    <property type="entry name" value="CBS_pair_CorC_HlyC_assoc"/>
    <property type="match status" value="1"/>
</dbReference>
<feature type="transmembrane region" description="Helical" evidence="8">
    <location>
        <begin position="58"/>
        <end position="76"/>
    </location>
</feature>
<evidence type="ECO:0000256" key="7">
    <source>
        <dbReference type="PROSITE-ProRule" id="PRU00703"/>
    </source>
</evidence>
<evidence type="ECO:0000256" key="2">
    <source>
        <dbReference type="ARBA" id="ARBA00022692"/>
    </source>
</evidence>
<dbReference type="InterPro" id="IPR036318">
    <property type="entry name" value="FAD-bd_PCMH-like_sf"/>
</dbReference>
<dbReference type="SUPFAM" id="SSF56176">
    <property type="entry name" value="FAD-binding/transporter-associated domain-like"/>
    <property type="match status" value="1"/>
</dbReference>
<dbReference type="PROSITE" id="PS51371">
    <property type="entry name" value="CBS"/>
    <property type="match status" value="1"/>
</dbReference>
<dbReference type="InterPro" id="IPR016169">
    <property type="entry name" value="FAD-bd_PCMH_sub2"/>
</dbReference>
<evidence type="ECO:0000256" key="8">
    <source>
        <dbReference type="SAM" id="Phobius"/>
    </source>
</evidence>
<proteinExistence type="predicted"/>
<dbReference type="InterPro" id="IPR005170">
    <property type="entry name" value="Transptr-assoc_dom"/>
</dbReference>
<evidence type="ECO:0000313" key="10">
    <source>
        <dbReference type="EMBL" id="SDN00327.1"/>
    </source>
</evidence>
<evidence type="ECO:0000256" key="3">
    <source>
        <dbReference type="ARBA" id="ARBA00022737"/>
    </source>
</evidence>
<keyword evidence="4 8" id="KW-1133">Transmembrane helix</keyword>
<dbReference type="InterPro" id="IPR044751">
    <property type="entry name" value="Ion_transp-like_CBS"/>
</dbReference>
<dbReference type="Proteomes" id="UP000198901">
    <property type="component" value="Unassembled WGS sequence"/>
</dbReference>
<dbReference type="Pfam" id="PF03471">
    <property type="entry name" value="CorC_HlyC"/>
    <property type="match status" value="1"/>
</dbReference>
<dbReference type="SMART" id="SM01091">
    <property type="entry name" value="CorC_HlyC"/>
    <property type="match status" value="1"/>
</dbReference>
<dbReference type="STRING" id="563176.SAMN04488090_4756"/>
<dbReference type="Gene3D" id="3.10.580.10">
    <property type="entry name" value="CBS-domain"/>
    <property type="match status" value="1"/>
</dbReference>
<dbReference type="PANTHER" id="PTHR22777">
    <property type="entry name" value="HEMOLYSIN-RELATED"/>
    <property type="match status" value="1"/>
</dbReference>
<dbReference type="PANTHER" id="PTHR22777:SF17">
    <property type="entry name" value="UPF0053 PROTEIN SLL0260"/>
    <property type="match status" value="1"/>
</dbReference>
<evidence type="ECO:0000256" key="4">
    <source>
        <dbReference type="ARBA" id="ARBA00022989"/>
    </source>
</evidence>
<dbReference type="GO" id="GO:0005886">
    <property type="term" value="C:plasma membrane"/>
    <property type="evidence" value="ECO:0007669"/>
    <property type="project" value="TreeGrafter"/>
</dbReference>
<keyword evidence="3" id="KW-0677">Repeat</keyword>
<dbReference type="InterPro" id="IPR002550">
    <property type="entry name" value="CNNM"/>
</dbReference>
<name>A0A1G9XU44_9BACT</name>
<dbReference type="Pfam" id="PF01595">
    <property type="entry name" value="CNNM"/>
    <property type="match status" value="1"/>
</dbReference>
<dbReference type="InterPro" id="IPR000644">
    <property type="entry name" value="CBS_dom"/>
</dbReference>
<dbReference type="RefSeq" id="WP_093208689.1">
    <property type="nucleotide sequence ID" value="NZ_FNGS01000011.1"/>
</dbReference>
<keyword evidence="6 8" id="KW-0472">Membrane</keyword>
<protein>
    <submittedName>
        <fullName evidence="10">Hemolysin, contains CBS domains</fullName>
    </submittedName>
</protein>
<keyword evidence="11" id="KW-1185">Reference proteome</keyword>
<sequence>MTSQEFLIILISMLASAFFSGIEMAYVSANKLYFELQAKQGVVTGQIMSAFLKQPSKFIGTMLIGNTLALVVYGIYMEGFLHHEFELWLSQLPPSLGFLNNDIVHVLLPSLLATILILAVAEFTPKSLFLLNPDVFLEILAIPVWIVYYGMYPLVYVIVSASKWFIVNVLRLNYSEVKPIFGVTDLSNYLENINVPEGKKEEVADVDTKIFNNALEFRQVRVRDCMIPRTEIVAIDIEDGMKGLKKILQESGHSKILIYRETIEDVIGYCHGLAMFKKPKDIESILNPILIVPEAMSAQDLMVKFTQERKSVALVVDEFGGTSGLVSLEDIIEQIFGDIQDEYDDSEDYIEKKLDDRTYLLSARHEIDYLNEKYNWNLPEGDYDTLGGLIITINEDLPQPNETVLLYPFQFQIVEMKDARIDTVKMTITGALPEERKPSKEIRH</sequence>
<dbReference type="SUPFAM" id="SSF54631">
    <property type="entry name" value="CBS-domain pair"/>
    <property type="match status" value="1"/>
</dbReference>
<organism evidence="10 11">
    <name type="scientific">Siphonobacter aquaeclarae</name>
    <dbReference type="NCBI Taxonomy" id="563176"/>
    <lineage>
        <taxon>Bacteria</taxon>
        <taxon>Pseudomonadati</taxon>
        <taxon>Bacteroidota</taxon>
        <taxon>Cytophagia</taxon>
        <taxon>Cytophagales</taxon>
        <taxon>Cytophagaceae</taxon>
        <taxon>Siphonobacter</taxon>
    </lineage>
</organism>
<dbReference type="Pfam" id="PF00571">
    <property type="entry name" value="CBS"/>
    <property type="match status" value="1"/>
</dbReference>
<dbReference type="AlphaFoldDB" id="A0A1G9XU44"/>
<dbReference type="InterPro" id="IPR046342">
    <property type="entry name" value="CBS_dom_sf"/>
</dbReference>
<evidence type="ECO:0000259" key="9">
    <source>
        <dbReference type="PROSITE" id="PS51371"/>
    </source>
</evidence>
<dbReference type="OrthoDB" id="9798188at2"/>
<evidence type="ECO:0000256" key="6">
    <source>
        <dbReference type="ARBA" id="ARBA00023136"/>
    </source>
</evidence>
<evidence type="ECO:0000256" key="5">
    <source>
        <dbReference type="ARBA" id="ARBA00023122"/>
    </source>
</evidence>